<comment type="similarity">
    <text evidence="2 6">Belongs to the complex I subunit 1 family.</text>
</comment>
<evidence type="ECO:0000256" key="8">
    <source>
        <dbReference type="SAM" id="Phobius"/>
    </source>
</evidence>
<geneLocation type="mitochondrion" evidence="9"/>
<feature type="transmembrane region" description="Helical" evidence="8">
    <location>
        <begin position="7"/>
        <end position="24"/>
    </location>
</feature>
<dbReference type="Pfam" id="PF00146">
    <property type="entry name" value="NADHdh"/>
    <property type="match status" value="1"/>
</dbReference>
<feature type="transmembrane region" description="Helical" evidence="8">
    <location>
        <begin position="270"/>
        <end position="298"/>
    </location>
</feature>
<evidence type="ECO:0000313" key="9">
    <source>
        <dbReference type="EMBL" id="CDN40849.1"/>
    </source>
</evidence>
<proteinExistence type="inferred from homology"/>
<dbReference type="PROSITE" id="PS00667">
    <property type="entry name" value="COMPLEX1_ND1_1"/>
    <property type="match status" value="1"/>
</dbReference>
<name>A0A060REV9_BLAAD</name>
<accession>A0A060REV9</accession>
<dbReference type="PANTHER" id="PTHR11432:SF3">
    <property type="entry name" value="NADH-UBIQUINONE OXIDOREDUCTASE CHAIN 1"/>
    <property type="match status" value="1"/>
</dbReference>
<dbReference type="EMBL" id="HG937690">
    <property type="protein sequence ID" value="CDN40849.1"/>
    <property type="molecule type" value="Genomic_DNA"/>
</dbReference>
<feature type="transmembrane region" description="Helical" evidence="8">
    <location>
        <begin position="310"/>
        <end position="336"/>
    </location>
</feature>
<dbReference type="GO" id="GO:0005743">
    <property type="term" value="C:mitochondrial inner membrane"/>
    <property type="evidence" value="ECO:0007669"/>
    <property type="project" value="UniProtKB-SubCell"/>
</dbReference>
<feature type="transmembrane region" description="Helical" evidence="8">
    <location>
        <begin position="73"/>
        <end position="93"/>
    </location>
</feature>
<evidence type="ECO:0000256" key="7">
    <source>
        <dbReference type="RuleBase" id="RU000473"/>
    </source>
</evidence>
<keyword evidence="7 9" id="KW-0496">Mitochondrion</keyword>
<dbReference type="InterPro" id="IPR001694">
    <property type="entry name" value="NADH_UbQ_OxRdtase_su1/FPO"/>
</dbReference>
<gene>
    <name evidence="9" type="primary">nd1</name>
    <name evidence="9" type="ORF">GNLVRS02_ARAD0ZZ00352g</name>
</gene>
<dbReference type="PANTHER" id="PTHR11432">
    <property type="entry name" value="NADH DEHYDROGENASE SUBUNIT 1"/>
    <property type="match status" value="1"/>
</dbReference>
<dbReference type="PROSITE" id="PS00668">
    <property type="entry name" value="COMPLEX1_ND1_2"/>
    <property type="match status" value="1"/>
</dbReference>
<comment type="catalytic activity">
    <reaction evidence="7">
        <text>a ubiquinone + NADH + 5 H(+)(in) = a ubiquinol + NAD(+) + 4 H(+)(out)</text>
        <dbReference type="Rhea" id="RHEA:29091"/>
        <dbReference type="Rhea" id="RHEA-COMP:9565"/>
        <dbReference type="Rhea" id="RHEA-COMP:9566"/>
        <dbReference type="ChEBI" id="CHEBI:15378"/>
        <dbReference type="ChEBI" id="CHEBI:16389"/>
        <dbReference type="ChEBI" id="CHEBI:17976"/>
        <dbReference type="ChEBI" id="CHEBI:57540"/>
        <dbReference type="ChEBI" id="CHEBI:57945"/>
        <dbReference type="EC" id="7.1.1.2"/>
    </reaction>
</comment>
<protein>
    <recommendedName>
        <fullName evidence="7">NADH-ubiquinone oxidoreductase chain 1</fullName>
        <ecNumber evidence="7">7.1.1.2</ecNumber>
    </recommendedName>
</protein>
<evidence type="ECO:0000256" key="2">
    <source>
        <dbReference type="ARBA" id="ARBA00010535"/>
    </source>
</evidence>
<feature type="transmembrane region" description="Helical" evidence="8">
    <location>
        <begin position="237"/>
        <end position="258"/>
    </location>
</feature>
<reference evidence="9" key="1">
    <citation type="submission" date="2014-02" db="EMBL/GenBank/DDBJ databases">
        <authorList>
            <person name="Genoscope - CEA"/>
        </authorList>
    </citation>
    <scope>NUCLEOTIDE SEQUENCE</scope>
    <source>
        <strain evidence="9">LS3</strain>
    </source>
</reference>
<evidence type="ECO:0000256" key="5">
    <source>
        <dbReference type="ARBA" id="ARBA00023136"/>
    </source>
</evidence>
<evidence type="ECO:0000256" key="3">
    <source>
        <dbReference type="ARBA" id="ARBA00022692"/>
    </source>
</evidence>
<keyword evidence="4 8" id="KW-1133">Transmembrane helix</keyword>
<comment type="subcellular location">
    <subcellularLocation>
        <location evidence="1">Membrane</location>
        <topology evidence="1">Multi-pass membrane protein</topology>
    </subcellularLocation>
    <subcellularLocation>
        <location evidence="6">Mitochondrion inner membrane</location>
        <topology evidence="6">Multi-pass membrane protein</topology>
    </subcellularLocation>
</comment>
<evidence type="ECO:0000256" key="4">
    <source>
        <dbReference type="ARBA" id="ARBA00022989"/>
    </source>
</evidence>
<sequence>MLILLDVIEVLLFLVCILFSVAYLTVAERRTMGYMQRRIGPNIVGYYGLLQAFADAVKLLIKEIIIPKESNKAILILAPMITLITALLGWLVVPVGPALTLGNLENGLLYSLAIGSIGIFGTLLSGWSSNSKYALLGTIRSTAALISYELILTTIYIICIIAIGTLNITLFIEYQRALWLLIPFFPLFIIFYISTIAETNRPPFDLVEAESELVAGFFTEYSGAPFVFFFLAEYSNLIIMCSATTMLFLGGYLYFPFLSYILSLFNQYSILFYIIEGMLYGASFSIKLIILMFTFIWVRASFPRFTYDNLIHLCWLILLPLLFGIIIIIPVILYIYNALPL</sequence>
<dbReference type="InterPro" id="IPR018086">
    <property type="entry name" value="NADH_UbQ_OxRdtase_su1_CS"/>
</dbReference>
<dbReference type="GO" id="GO:0003954">
    <property type="term" value="F:NADH dehydrogenase activity"/>
    <property type="evidence" value="ECO:0007669"/>
    <property type="project" value="TreeGrafter"/>
</dbReference>
<dbReference type="HAMAP" id="MF_01350">
    <property type="entry name" value="NDH1_NuoH"/>
    <property type="match status" value="1"/>
</dbReference>
<feature type="transmembrane region" description="Helical" evidence="8">
    <location>
        <begin position="148"/>
        <end position="172"/>
    </location>
</feature>
<keyword evidence="6" id="KW-0520">NAD</keyword>
<feature type="transmembrane region" description="Helical" evidence="8">
    <location>
        <begin position="178"/>
        <end position="197"/>
    </location>
</feature>
<feature type="transmembrane region" description="Helical" evidence="8">
    <location>
        <begin position="209"/>
        <end position="231"/>
    </location>
</feature>
<feature type="transmembrane region" description="Helical" evidence="8">
    <location>
        <begin position="108"/>
        <end position="127"/>
    </location>
</feature>
<dbReference type="GO" id="GO:0008137">
    <property type="term" value="F:NADH dehydrogenase (ubiquinone) activity"/>
    <property type="evidence" value="ECO:0007669"/>
    <property type="project" value="UniProtKB-EC"/>
</dbReference>
<evidence type="ECO:0000256" key="6">
    <source>
        <dbReference type="RuleBase" id="RU000471"/>
    </source>
</evidence>
<dbReference type="GO" id="GO:0009060">
    <property type="term" value="P:aerobic respiration"/>
    <property type="evidence" value="ECO:0007669"/>
    <property type="project" value="TreeGrafter"/>
</dbReference>
<dbReference type="EC" id="7.1.1.2" evidence="7"/>
<keyword evidence="3 6" id="KW-0812">Transmembrane</keyword>
<reference evidence="9" key="2">
    <citation type="submission" date="2014-06" db="EMBL/GenBank/DDBJ databases">
        <title>The complete genome of Blastobotrys (Arxula) adeninivorans LS3 - a yeast of biotechnological interest.</title>
        <authorList>
            <person name="Kunze G."/>
            <person name="Gaillardin C."/>
            <person name="Czernicka M."/>
            <person name="Durrens P."/>
            <person name="Martin T."/>
            <person name="Boer E."/>
            <person name="Gabaldon T."/>
            <person name="Cruz J."/>
            <person name="Talla E."/>
            <person name="Marck C."/>
            <person name="Goffeau A."/>
            <person name="Barbe V."/>
            <person name="Baret P."/>
            <person name="Baronian K."/>
            <person name="Beier S."/>
            <person name="Bleykasten C."/>
            <person name="Bode R."/>
            <person name="Casaregola S."/>
            <person name="Despons L."/>
            <person name="Fairhead C."/>
            <person name="Giersberg M."/>
            <person name="Gierski P."/>
            <person name="Hahnel U."/>
            <person name="Hartmann A."/>
            <person name="Jankowska D."/>
            <person name="Jubin C."/>
            <person name="Jung P."/>
            <person name="Lafontaine I."/>
            <person name="Leh-Louis V."/>
            <person name="Lemaire M."/>
            <person name="Marcet-Houben M."/>
            <person name="Mascher M."/>
            <person name="Morel G."/>
            <person name="Richard G.-F."/>
            <person name="Riechen J."/>
            <person name="Sacerdot C."/>
            <person name="Sarkar A."/>
            <person name="Savel G."/>
            <person name="Schacherer J."/>
            <person name="Sherman D."/>
            <person name="Straub M.-L."/>
            <person name="Stein N."/>
            <person name="Thierry A."/>
            <person name="Trautwein-Schult A."/>
            <person name="Westhof E."/>
            <person name="Worch S."/>
            <person name="Dujon B."/>
            <person name="Souciet J.-L."/>
            <person name="Wincker P."/>
            <person name="Scholz U."/>
            <person name="Neuveglise N."/>
        </authorList>
    </citation>
    <scope>NUCLEOTIDE SEQUENCE</scope>
    <source>
        <strain evidence="9">LS3</strain>
    </source>
</reference>
<feature type="transmembrane region" description="Helical" evidence="8">
    <location>
        <begin position="44"/>
        <end position="61"/>
    </location>
</feature>
<keyword evidence="5 8" id="KW-0472">Membrane</keyword>
<evidence type="ECO:0000256" key="1">
    <source>
        <dbReference type="ARBA" id="ARBA00004141"/>
    </source>
</evidence>
<dbReference type="AlphaFoldDB" id="A0A060REV9"/>
<keyword evidence="7" id="KW-0830">Ubiquinone</keyword>
<organism evidence="9">
    <name type="scientific">Blastobotrys adeninivorans</name>
    <name type="common">Yeast</name>
    <name type="synonym">Arxula adeninivorans</name>
    <dbReference type="NCBI Taxonomy" id="409370"/>
    <lineage>
        <taxon>Eukaryota</taxon>
        <taxon>Fungi</taxon>
        <taxon>Dikarya</taxon>
        <taxon>Ascomycota</taxon>
        <taxon>Saccharomycotina</taxon>
        <taxon>Dipodascomycetes</taxon>
        <taxon>Dipodascales</taxon>
        <taxon>Trichomonascaceae</taxon>
        <taxon>Blastobotrys</taxon>
    </lineage>
</organism>